<keyword evidence="3" id="KW-0863">Zinc-finger</keyword>
<dbReference type="Pfam" id="PF01556">
    <property type="entry name" value="DnaJ_C"/>
    <property type="match status" value="1"/>
</dbReference>
<dbReference type="CDD" id="cd06257">
    <property type="entry name" value="DnaJ"/>
    <property type="match status" value="1"/>
</dbReference>
<keyword evidence="4" id="KW-0862">Zinc</keyword>
<dbReference type="Proteomes" id="UP000675881">
    <property type="component" value="Chromosome 7"/>
</dbReference>
<dbReference type="Gene3D" id="2.60.260.20">
    <property type="entry name" value="Urease metallochaperone UreE, N-terminal domain"/>
    <property type="match status" value="2"/>
</dbReference>
<dbReference type="SUPFAM" id="SSF49493">
    <property type="entry name" value="HSP40/DnaJ peptide-binding domain"/>
    <property type="match status" value="2"/>
</dbReference>
<dbReference type="Pfam" id="PF00684">
    <property type="entry name" value="DnaJ_CXXCXGXG"/>
    <property type="match status" value="1"/>
</dbReference>
<dbReference type="InterPro" id="IPR001305">
    <property type="entry name" value="HSP_DnaJ_Cys-rich_dom"/>
</dbReference>
<proteinExistence type="predicted"/>
<feature type="non-terminal residue" evidence="5">
    <location>
        <position position="1"/>
    </location>
</feature>
<dbReference type="PANTHER" id="PTHR43888">
    <property type="entry name" value="DNAJ-LIKE-2, ISOFORM A-RELATED"/>
    <property type="match status" value="1"/>
</dbReference>
<dbReference type="CDD" id="cd10719">
    <property type="entry name" value="DnaJ_zf"/>
    <property type="match status" value="1"/>
</dbReference>
<evidence type="ECO:0000256" key="3">
    <source>
        <dbReference type="ARBA" id="ARBA00022771"/>
    </source>
</evidence>
<dbReference type="GO" id="GO:0008270">
    <property type="term" value="F:zinc ion binding"/>
    <property type="evidence" value="ECO:0007669"/>
    <property type="project" value="UniProtKB-KW"/>
</dbReference>
<dbReference type="InterPro" id="IPR018253">
    <property type="entry name" value="DnaJ_domain_CS"/>
</dbReference>
<dbReference type="CDD" id="cd10747">
    <property type="entry name" value="DnaJ_C"/>
    <property type="match status" value="1"/>
</dbReference>
<keyword evidence="6" id="KW-1185">Reference proteome</keyword>
<keyword evidence="1" id="KW-0479">Metal-binding</keyword>
<dbReference type="InterPro" id="IPR036410">
    <property type="entry name" value="HSP_DnaJ_Cys-rich_dom_sf"/>
</dbReference>
<organism evidence="5 6">
    <name type="scientific">Lepeophtheirus salmonis</name>
    <name type="common">Salmon louse</name>
    <name type="synonym">Caligus salmonis</name>
    <dbReference type="NCBI Taxonomy" id="72036"/>
    <lineage>
        <taxon>Eukaryota</taxon>
        <taxon>Metazoa</taxon>
        <taxon>Ecdysozoa</taxon>
        <taxon>Arthropoda</taxon>
        <taxon>Crustacea</taxon>
        <taxon>Multicrustacea</taxon>
        <taxon>Hexanauplia</taxon>
        <taxon>Copepoda</taxon>
        <taxon>Siphonostomatoida</taxon>
        <taxon>Caligidae</taxon>
        <taxon>Lepeophtheirus</taxon>
    </lineage>
</organism>
<dbReference type="GO" id="GO:0030544">
    <property type="term" value="F:Hsp70 protein binding"/>
    <property type="evidence" value="ECO:0007669"/>
    <property type="project" value="InterPro"/>
</dbReference>
<dbReference type="InterPro" id="IPR002939">
    <property type="entry name" value="DnaJ_C"/>
</dbReference>
<accession>A0A7R8HBD8</accession>
<dbReference type="SUPFAM" id="SSF46565">
    <property type="entry name" value="Chaperone J-domain"/>
    <property type="match status" value="1"/>
</dbReference>
<sequence>MVFDRKHYDTLCVSPKASLEEIKKSYRKLALRYHPDKNPNSEDKFKEINHAYEVLSDSKKRRTYDQYGERGYQESSGARFESPMDLFDIIFGSRGSWKKGDVFTRRKEFTISRNIICEICDGIGGHKAVQCDTCKGLGMEIATSNIGLGFVHQSQYQCRKCRGSGEIIDSGHKCKKCNGKQTVKEEKVLEIEVEKGTNSSQQYLFQGEGDHLPSFEPSDIIIRLEALEHAYFKRIGNDLSLKLEISLTESLCGFKRSIQTLDHRNILLQNDPGEIVKPNEIKVVQNEGFPIASNLCKRAGLPIVPLKAVPHDA</sequence>
<dbReference type="InterPro" id="IPR036869">
    <property type="entry name" value="J_dom_sf"/>
</dbReference>
<dbReference type="FunFam" id="2.10.230.10:FF:000001">
    <property type="entry name" value="DnaJ subfamily A member 2"/>
    <property type="match status" value="1"/>
</dbReference>
<dbReference type="FunFam" id="2.60.260.20:FF:000003">
    <property type="entry name" value="DnaJ subfamily A member 2"/>
    <property type="match status" value="1"/>
</dbReference>
<name>A0A7R8HBD8_LEPSM</name>
<dbReference type="Gene3D" id="2.10.230.10">
    <property type="entry name" value="Heat shock protein DnaJ, cysteine-rich domain"/>
    <property type="match status" value="1"/>
</dbReference>
<evidence type="ECO:0000256" key="2">
    <source>
        <dbReference type="ARBA" id="ARBA00022737"/>
    </source>
</evidence>
<dbReference type="Pfam" id="PF00226">
    <property type="entry name" value="DnaJ"/>
    <property type="match status" value="1"/>
</dbReference>
<dbReference type="InterPro" id="IPR001623">
    <property type="entry name" value="DnaJ_domain"/>
</dbReference>
<protein>
    <submittedName>
        <fullName evidence="5">DNAJA4</fullName>
    </submittedName>
</protein>
<dbReference type="SUPFAM" id="SSF57938">
    <property type="entry name" value="DnaJ/Hsp40 cysteine-rich domain"/>
    <property type="match status" value="1"/>
</dbReference>
<dbReference type="InterPro" id="IPR044713">
    <property type="entry name" value="DNJA1/2-like"/>
</dbReference>
<dbReference type="InterPro" id="IPR008971">
    <property type="entry name" value="HSP40/DnaJ_pept-bd"/>
</dbReference>
<keyword evidence="2" id="KW-0677">Repeat</keyword>
<evidence type="ECO:0000313" key="5">
    <source>
        <dbReference type="EMBL" id="CAF2992844.1"/>
    </source>
</evidence>
<evidence type="ECO:0000256" key="4">
    <source>
        <dbReference type="ARBA" id="ARBA00022833"/>
    </source>
</evidence>
<dbReference type="AlphaFoldDB" id="A0A7R8HBD8"/>
<dbReference type="GO" id="GO:0051082">
    <property type="term" value="F:unfolded protein binding"/>
    <property type="evidence" value="ECO:0007669"/>
    <property type="project" value="InterPro"/>
</dbReference>
<dbReference type="PRINTS" id="PR00625">
    <property type="entry name" value="JDOMAIN"/>
</dbReference>
<dbReference type="OrthoDB" id="550424at2759"/>
<dbReference type="SMART" id="SM00271">
    <property type="entry name" value="DnaJ"/>
    <property type="match status" value="1"/>
</dbReference>
<dbReference type="PROSITE" id="PS00636">
    <property type="entry name" value="DNAJ_1"/>
    <property type="match status" value="1"/>
</dbReference>
<dbReference type="GO" id="GO:0006457">
    <property type="term" value="P:protein folding"/>
    <property type="evidence" value="ECO:0007669"/>
    <property type="project" value="InterPro"/>
</dbReference>
<dbReference type="Gene3D" id="1.10.287.110">
    <property type="entry name" value="DnaJ domain"/>
    <property type="match status" value="1"/>
</dbReference>
<gene>
    <name evidence="5" type="ORF">LSAA_13233</name>
</gene>
<dbReference type="PROSITE" id="PS51188">
    <property type="entry name" value="ZF_CR"/>
    <property type="match status" value="1"/>
</dbReference>
<reference evidence="5" key="1">
    <citation type="submission" date="2021-02" db="EMBL/GenBank/DDBJ databases">
        <authorList>
            <person name="Bekaert M."/>
        </authorList>
    </citation>
    <scope>NUCLEOTIDE SEQUENCE</scope>
    <source>
        <strain evidence="5">IoA-00</strain>
    </source>
</reference>
<dbReference type="EMBL" id="HG994586">
    <property type="protein sequence ID" value="CAF2992844.1"/>
    <property type="molecule type" value="Genomic_DNA"/>
</dbReference>
<evidence type="ECO:0000256" key="1">
    <source>
        <dbReference type="ARBA" id="ARBA00022723"/>
    </source>
</evidence>
<evidence type="ECO:0000313" key="6">
    <source>
        <dbReference type="Proteomes" id="UP000675881"/>
    </source>
</evidence>
<dbReference type="PROSITE" id="PS50076">
    <property type="entry name" value="DNAJ_2"/>
    <property type="match status" value="1"/>
</dbReference>